<evidence type="ECO:0000256" key="2">
    <source>
        <dbReference type="PROSITE-ProRule" id="PRU00252"/>
    </source>
</evidence>
<dbReference type="SUPFAM" id="SSF50249">
    <property type="entry name" value="Nucleic acid-binding proteins"/>
    <property type="match status" value="1"/>
</dbReference>
<dbReference type="Gene3D" id="2.40.50.140">
    <property type="entry name" value="Nucleic acid-binding proteins"/>
    <property type="match status" value="1"/>
</dbReference>
<dbReference type="RefSeq" id="WP_092149920.1">
    <property type="nucleotide sequence ID" value="NZ_LT629700.1"/>
</dbReference>
<dbReference type="InterPro" id="IPR012340">
    <property type="entry name" value="NA-bd_OB-fold"/>
</dbReference>
<reference evidence="5" key="1">
    <citation type="submission" date="2016-10" db="EMBL/GenBank/DDBJ databases">
        <authorList>
            <person name="Varghese N."/>
            <person name="Submissions S."/>
        </authorList>
    </citation>
    <scope>NUCLEOTIDE SEQUENCE [LARGE SCALE GENOMIC DNA]</scope>
    <source>
        <strain evidence="5">DSM 20632</strain>
    </source>
</reference>
<evidence type="ECO:0000313" key="5">
    <source>
        <dbReference type="Proteomes" id="UP000199350"/>
    </source>
</evidence>
<dbReference type="STRING" id="38302.SAMN04488535_1159"/>
<feature type="compositionally biased region" description="Basic and acidic residues" evidence="3">
    <location>
        <begin position="148"/>
        <end position="158"/>
    </location>
</feature>
<name>A0A1G9NSJ2_9CORY</name>
<evidence type="ECO:0000256" key="1">
    <source>
        <dbReference type="ARBA" id="ARBA00023125"/>
    </source>
</evidence>
<keyword evidence="1 2" id="KW-0238">DNA-binding</keyword>
<dbReference type="EMBL" id="LT629700">
    <property type="protein sequence ID" value="SDL89558.1"/>
    <property type="molecule type" value="Genomic_DNA"/>
</dbReference>
<dbReference type="Pfam" id="PF00436">
    <property type="entry name" value="SSB"/>
    <property type="match status" value="1"/>
</dbReference>
<feature type="compositionally biased region" description="Polar residues" evidence="3">
    <location>
        <begin position="128"/>
        <end position="137"/>
    </location>
</feature>
<proteinExistence type="predicted"/>
<gene>
    <name evidence="4" type="ORF">SAMN04488535_1159</name>
</gene>
<dbReference type="CDD" id="cd04496">
    <property type="entry name" value="SSB_OBF"/>
    <property type="match status" value="1"/>
</dbReference>
<organism evidence="4 5">
    <name type="scientific">Corynebacterium mycetoides</name>
    <dbReference type="NCBI Taxonomy" id="38302"/>
    <lineage>
        <taxon>Bacteria</taxon>
        <taxon>Bacillati</taxon>
        <taxon>Actinomycetota</taxon>
        <taxon>Actinomycetes</taxon>
        <taxon>Mycobacteriales</taxon>
        <taxon>Corynebacteriaceae</taxon>
        <taxon>Corynebacterium</taxon>
    </lineage>
</organism>
<dbReference type="AlphaFoldDB" id="A0A1G9NSJ2"/>
<dbReference type="Proteomes" id="UP000199350">
    <property type="component" value="Chromosome I"/>
</dbReference>
<evidence type="ECO:0000256" key="3">
    <source>
        <dbReference type="SAM" id="MobiDB-lite"/>
    </source>
</evidence>
<dbReference type="OrthoDB" id="4427276at2"/>
<sequence>MSHMHITITGNLIFDPEMLRFDSDKFLTKFRVASSRRYRTGELDENNKPIWQETDVLYIDVECWGQLAINAGASLFKGAPVIVTGSLVTDSWVDNSQLDENGKPAARQKQVLRAAKVAFELSNHQLSSQRTSQQAFTPSGMEPVTVRGPEDLVEEKTPVRASAEDMVQANRAGSERDLSFADASTGEAEAPF</sequence>
<keyword evidence="5" id="KW-1185">Reference proteome</keyword>
<dbReference type="GO" id="GO:0003697">
    <property type="term" value="F:single-stranded DNA binding"/>
    <property type="evidence" value="ECO:0007669"/>
    <property type="project" value="InterPro"/>
</dbReference>
<dbReference type="InterPro" id="IPR000424">
    <property type="entry name" value="Primosome_PriB/ssb"/>
</dbReference>
<evidence type="ECO:0000313" key="4">
    <source>
        <dbReference type="EMBL" id="SDL89558.1"/>
    </source>
</evidence>
<accession>A0A1G9NSJ2</accession>
<dbReference type="PROSITE" id="PS50935">
    <property type="entry name" value="SSB"/>
    <property type="match status" value="1"/>
</dbReference>
<feature type="region of interest" description="Disordered" evidence="3">
    <location>
        <begin position="128"/>
        <end position="192"/>
    </location>
</feature>
<protein>
    <submittedName>
        <fullName evidence="4">Single-strand DNA-binding protein</fullName>
    </submittedName>
</protein>